<feature type="compositionally biased region" description="Basic and acidic residues" evidence="1">
    <location>
        <begin position="49"/>
        <end position="68"/>
    </location>
</feature>
<evidence type="ECO:0000313" key="2">
    <source>
        <dbReference type="EMBL" id="GBM78198.1"/>
    </source>
</evidence>
<proteinExistence type="predicted"/>
<sequence>MAGNSELRELGSSNSCYNFQRVISVTELSKSLFSQGLAYRFHGTRLPNKYRESRLRPDSKIRSRESNPKLESTLSPNSLLNPNSSLRTPLTLPSEAWLKG</sequence>
<evidence type="ECO:0000313" key="3">
    <source>
        <dbReference type="Proteomes" id="UP000499080"/>
    </source>
</evidence>
<accession>A0A4Y2IKB4</accession>
<dbReference type="EMBL" id="BGPR01186368">
    <property type="protein sequence ID" value="GBM78198.1"/>
    <property type="molecule type" value="Genomic_DNA"/>
</dbReference>
<gene>
    <name evidence="2" type="ORF">AVEN_123503_1</name>
</gene>
<dbReference type="Proteomes" id="UP000499080">
    <property type="component" value="Unassembled WGS sequence"/>
</dbReference>
<comment type="caution">
    <text evidence="2">The sequence shown here is derived from an EMBL/GenBank/DDBJ whole genome shotgun (WGS) entry which is preliminary data.</text>
</comment>
<name>A0A4Y2IKB4_ARAVE</name>
<feature type="compositionally biased region" description="Low complexity" evidence="1">
    <location>
        <begin position="72"/>
        <end position="90"/>
    </location>
</feature>
<evidence type="ECO:0000256" key="1">
    <source>
        <dbReference type="SAM" id="MobiDB-lite"/>
    </source>
</evidence>
<organism evidence="2 3">
    <name type="scientific">Araneus ventricosus</name>
    <name type="common">Orbweaver spider</name>
    <name type="synonym">Epeira ventricosa</name>
    <dbReference type="NCBI Taxonomy" id="182803"/>
    <lineage>
        <taxon>Eukaryota</taxon>
        <taxon>Metazoa</taxon>
        <taxon>Ecdysozoa</taxon>
        <taxon>Arthropoda</taxon>
        <taxon>Chelicerata</taxon>
        <taxon>Arachnida</taxon>
        <taxon>Araneae</taxon>
        <taxon>Araneomorphae</taxon>
        <taxon>Entelegynae</taxon>
        <taxon>Araneoidea</taxon>
        <taxon>Araneidae</taxon>
        <taxon>Araneus</taxon>
    </lineage>
</organism>
<dbReference type="AlphaFoldDB" id="A0A4Y2IKB4"/>
<feature type="region of interest" description="Disordered" evidence="1">
    <location>
        <begin position="48"/>
        <end position="100"/>
    </location>
</feature>
<protein>
    <submittedName>
        <fullName evidence="2">Uncharacterized protein</fullName>
    </submittedName>
</protein>
<keyword evidence="3" id="KW-1185">Reference proteome</keyword>
<reference evidence="2 3" key="1">
    <citation type="journal article" date="2019" name="Sci. Rep.">
        <title>Orb-weaving spider Araneus ventricosus genome elucidates the spidroin gene catalogue.</title>
        <authorList>
            <person name="Kono N."/>
            <person name="Nakamura H."/>
            <person name="Ohtoshi R."/>
            <person name="Moran D.A.P."/>
            <person name="Shinohara A."/>
            <person name="Yoshida Y."/>
            <person name="Fujiwara M."/>
            <person name="Mori M."/>
            <person name="Tomita M."/>
            <person name="Arakawa K."/>
        </authorList>
    </citation>
    <scope>NUCLEOTIDE SEQUENCE [LARGE SCALE GENOMIC DNA]</scope>
</reference>